<protein>
    <submittedName>
        <fullName evidence="2">AAA ATPase containing von Willebrand factor type A (VWA) protein-like protein omain</fullName>
    </submittedName>
</protein>
<comment type="caution">
    <text evidence="2">The sequence shown here is derived from an EMBL/GenBank/DDBJ whole genome shotgun (WGS) entry which is preliminary data.</text>
</comment>
<feature type="region of interest" description="Disordered" evidence="1">
    <location>
        <begin position="209"/>
        <end position="246"/>
    </location>
</feature>
<dbReference type="EMBL" id="LBQB01000007">
    <property type="protein sequence ID" value="KKP69388.1"/>
    <property type="molecule type" value="Genomic_DNA"/>
</dbReference>
<reference evidence="2 3" key="1">
    <citation type="journal article" date="2015" name="Nature">
        <title>rRNA introns, odd ribosomes, and small enigmatic genomes across a large radiation of phyla.</title>
        <authorList>
            <person name="Brown C.T."/>
            <person name="Hug L.A."/>
            <person name="Thomas B.C."/>
            <person name="Sharon I."/>
            <person name="Castelle C.J."/>
            <person name="Singh A."/>
            <person name="Wilkins M.J."/>
            <person name="Williams K.H."/>
            <person name="Banfield J.F."/>
        </authorList>
    </citation>
    <scope>NUCLEOTIDE SEQUENCE [LARGE SCALE GENOMIC DNA]</scope>
</reference>
<accession>A0A0G0BIX7</accession>
<dbReference type="Proteomes" id="UP000034581">
    <property type="component" value="Unassembled WGS sequence"/>
</dbReference>
<feature type="compositionally biased region" description="Acidic residues" evidence="1">
    <location>
        <begin position="211"/>
        <end position="246"/>
    </location>
</feature>
<gene>
    <name evidence="2" type="ORF">UR67_C0007G0093</name>
</gene>
<proteinExistence type="predicted"/>
<name>A0A0G0BIX7_UNCC3</name>
<sequence>MKSLLLKIAIPVIVVGGIVGGSLVTGYPQKVIFQLPEGKSTSLTENLAKVKEAQSTLSAVPSPEPSQNNFRTNGDYINNWYWLRDRSVEDYASWVLENVSKDKSGITLEMEVLATNTYSGGAGYDATFRLFYGIPANQENIGTLQTMDVTLDNVSTATDPVGYTCKGTVTIPTSVLGEYDDLYLKVERIASVNNHVAFNAQSIKSFTSGDYTEETDNEDDTTSDDQNNDTGEEINDTDTDSDGLTDVQEDFYGTLVDNSNSDNDNIEDGLDISPLINPTEPTLLDNQKVGMVRIEQSIKAYGLDGWVDKYNKEYGLFKSWLEHEYYSDTDGTKASTMDEDHYELALNKVFAEDKFITYKLINITPSAIGVADTEATHDFLSERQYTYSASFLHQNEYRFQYDYLTDYYNAFLKNSEEIKYPSADNYFRYLLYPIIVKSGKEQTVTIQFKDEQVYTDMQYTDDNHYKLPAMIFSLYDSNNFNDDDNKVLYEGVAVVKIDDINLFEISLTIPEEEAVNKVHYIKVTPTWIEKNGYQVSYKPLVLNWDIIGLTRDIIYQKDTQGNSKILTEELKGFDDLNAQPKDLGFFTTNEDSTNMTEQTTNAGIVKKDPNNTEGKQYTVLDTTVQVSNYVDKTYGAINNIYGLVENMVTSSNKVNDLNELPSSHWARSTRYAGPLAVFTAIQGIASMATNGQQAWIAYKSGNYVDVTYYSAKTVIAGTQTTANLVKISENTVGYAGKAGKLAKLTSKKAGVGIAVAIGVVEVAYDSYKLANTNDPILKTAYTEKIVSDTLDTGISIAAVFSPHTLVFQITWSVEAELYGLVFGEDFAYKVAQSPGKAIVFLAEYFFTGGIPSQMSQAAYDDARTAIIDYLEVENVVRLPYMSLFVDPDL</sequence>
<evidence type="ECO:0000256" key="1">
    <source>
        <dbReference type="SAM" id="MobiDB-lite"/>
    </source>
</evidence>
<evidence type="ECO:0000313" key="2">
    <source>
        <dbReference type="EMBL" id="KKP69388.1"/>
    </source>
</evidence>
<evidence type="ECO:0000313" key="3">
    <source>
        <dbReference type="Proteomes" id="UP000034581"/>
    </source>
</evidence>
<dbReference type="STRING" id="1618350.UR67_C0007G0093"/>
<dbReference type="AlphaFoldDB" id="A0A0G0BIX7"/>
<organism evidence="2 3">
    <name type="scientific">candidate division CPR3 bacterium GW2011_GWF2_35_18</name>
    <dbReference type="NCBI Taxonomy" id="1618350"/>
    <lineage>
        <taxon>Bacteria</taxon>
        <taxon>Bacteria division CPR3</taxon>
    </lineage>
</organism>